<comment type="catalytic activity">
    <reaction evidence="8">
        <text>adenosine + phosphate = alpha-D-ribose 1-phosphate + adenine</text>
        <dbReference type="Rhea" id="RHEA:27642"/>
        <dbReference type="ChEBI" id="CHEBI:16335"/>
        <dbReference type="ChEBI" id="CHEBI:16708"/>
        <dbReference type="ChEBI" id="CHEBI:43474"/>
        <dbReference type="ChEBI" id="CHEBI:57720"/>
        <dbReference type="EC" id="2.4.2.1"/>
    </reaction>
    <physiologicalReaction direction="left-to-right" evidence="8">
        <dbReference type="Rhea" id="RHEA:27643"/>
    </physiologicalReaction>
</comment>
<dbReference type="GO" id="GO:0016787">
    <property type="term" value="F:hydrolase activity"/>
    <property type="evidence" value="ECO:0007669"/>
    <property type="project" value="UniProtKB-KW"/>
</dbReference>
<dbReference type="Proteomes" id="UP000291338">
    <property type="component" value="Unassembled WGS sequence"/>
</dbReference>
<evidence type="ECO:0000256" key="3">
    <source>
        <dbReference type="ARBA" id="ARBA00022679"/>
    </source>
</evidence>
<evidence type="ECO:0000256" key="10">
    <source>
        <dbReference type="RuleBase" id="RU361274"/>
    </source>
</evidence>
<dbReference type="CDD" id="cd16833">
    <property type="entry name" value="YfiH"/>
    <property type="match status" value="1"/>
</dbReference>
<evidence type="ECO:0000256" key="8">
    <source>
        <dbReference type="ARBA" id="ARBA00048968"/>
    </source>
</evidence>
<dbReference type="GO" id="GO:0017061">
    <property type="term" value="F:S-methyl-5-thioadenosine phosphorylase activity"/>
    <property type="evidence" value="ECO:0007669"/>
    <property type="project" value="UniProtKB-EC"/>
</dbReference>
<evidence type="ECO:0000256" key="7">
    <source>
        <dbReference type="ARBA" id="ARBA00047989"/>
    </source>
</evidence>
<dbReference type="RefSeq" id="WP_130256572.1">
    <property type="nucleotide sequence ID" value="NZ_PPSX01000067.1"/>
</dbReference>
<organism evidence="11 12">
    <name type="scientific">Pseudoalteromonas phenolica</name>
    <dbReference type="NCBI Taxonomy" id="161398"/>
    <lineage>
        <taxon>Bacteria</taxon>
        <taxon>Pseudomonadati</taxon>
        <taxon>Pseudomonadota</taxon>
        <taxon>Gammaproteobacteria</taxon>
        <taxon>Alteromonadales</taxon>
        <taxon>Pseudoalteromonadaceae</taxon>
        <taxon>Pseudoalteromonas</taxon>
    </lineage>
</organism>
<comment type="catalytic activity">
    <reaction evidence="9">
        <text>S-methyl-5'-thioadenosine + phosphate = 5-(methylsulfanyl)-alpha-D-ribose 1-phosphate + adenine</text>
        <dbReference type="Rhea" id="RHEA:11852"/>
        <dbReference type="ChEBI" id="CHEBI:16708"/>
        <dbReference type="ChEBI" id="CHEBI:17509"/>
        <dbReference type="ChEBI" id="CHEBI:43474"/>
        <dbReference type="ChEBI" id="CHEBI:58533"/>
        <dbReference type="EC" id="2.4.2.28"/>
    </reaction>
    <physiologicalReaction direction="left-to-right" evidence="9">
        <dbReference type="Rhea" id="RHEA:11853"/>
    </physiologicalReaction>
</comment>
<evidence type="ECO:0000256" key="5">
    <source>
        <dbReference type="ARBA" id="ARBA00022801"/>
    </source>
</evidence>
<keyword evidence="3" id="KW-0808">Transferase</keyword>
<dbReference type="SUPFAM" id="SSF64438">
    <property type="entry name" value="CNF1/YfiH-like putative cysteine hydrolases"/>
    <property type="match status" value="1"/>
</dbReference>
<reference evidence="11 12" key="1">
    <citation type="submission" date="2018-01" db="EMBL/GenBank/DDBJ databases">
        <title>Co-occurrence of chitin degradation, pigmentation and bioactivity in marine Pseudoalteromonas.</title>
        <authorList>
            <person name="Paulsen S."/>
            <person name="Gram L."/>
            <person name="Machado H."/>
        </authorList>
    </citation>
    <scope>NUCLEOTIDE SEQUENCE [LARGE SCALE GENOMIC DNA]</scope>
    <source>
        <strain evidence="11 12">S3898</strain>
    </source>
</reference>
<evidence type="ECO:0000256" key="9">
    <source>
        <dbReference type="ARBA" id="ARBA00049893"/>
    </source>
</evidence>
<keyword evidence="4" id="KW-0479">Metal-binding</keyword>
<gene>
    <name evidence="11" type="ORF">C1E23_16230</name>
</gene>
<evidence type="ECO:0000313" key="11">
    <source>
        <dbReference type="EMBL" id="RZQ52026.1"/>
    </source>
</evidence>
<keyword evidence="6" id="KW-0862">Zinc</keyword>
<comment type="similarity">
    <text evidence="2 10">Belongs to the purine nucleoside phosphorylase YfiH/LACC1 family.</text>
</comment>
<name>A0A4Q7IL74_9GAMM</name>
<comment type="caution">
    <text evidence="11">The sequence shown here is derived from an EMBL/GenBank/DDBJ whole genome shotgun (WGS) entry which is preliminary data.</text>
</comment>
<evidence type="ECO:0000256" key="4">
    <source>
        <dbReference type="ARBA" id="ARBA00022723"/>
    </source>
</evidence>
<dbReference type="EMBL" id="PPSX01000067">
    <property type="protein sequence ID" value="RZQ52026.1"/>
    <property type="molecule type" value="Genomic_DNA"/>
</dbReference>
<dbReference type="InterPro" id="IPR011324">
    <property type="entry name" value="Cytotoxic_necrot_fac-like_cat"/>
</dbReference>
<accession>A0A4Q7IL74</accession>
<keyword evidence="5" id="KW-0378">Hydrolase</keyword>
<dbReference type="PANTHER" id="PTHR30616:SF2">
    <property type="entry name" value="PURINE NUCLEOSIDE PHOSPHORYLASE LACC1"/>
    <property type="match status" value="1"/>
</dbReference>
<proteinExistence type="inferred from homology"/>
<dbReference type="AlphaFoldDB" id="A0A4Q7IL74"/>
<protein>
    <recommendedName>
        <fullName evidence="10">Purine nucleoside phosphorylase</fullName>
    </recommendedName>
</protein>
<dbReference type="NCBIfam" id="TIGR00726">
    <property type="entry name" value="peptidoglycan editing factor PgeF"/>
    <property type="match status" value="1"/>
</dbReference>
<dbReference type="InterPro" id="IPR003730">
    <property type="entry name" value="Cu_polyphenol_OxRdtase"/>
</dbReference>
<dbReference type="PANTHER" id="PTHR30616">
    <property type="entry name" value="UNCHARACTERIZED PROTEIN YFIH"/>
    <property type="match status" value="1"/>
</dbReference>
<dbReference type="GO" id="GO:0005507">
    <property type="term" value="F:copper ion binding"/>
    <property type="evidence" value="ECO:0007669"/>
    <property type="project" value="TreeGrafter"/>
</dbReference>
<sequence>MQLVDWPLHQVVGGIQTTRLGGCSRPPYSSFNLGYHVGDDEDVVLANHRVLNEFLPSPPFWLDQVHSANVVEVTNSVTEQKLSDRPKADALYTKLKAQPLAIMTADCLPILLASNNGKEVAAVHGGWRPLAGNIIEKTIEKFTAPNQQISAWLGPAIGPTAFEVGSDVVNDFTRLNSSHIDHFTELQNQKYLADIFSITKRQLSSLGVTQIYSQYECTFSSPSKYFSYRRDAITGRLATLIWRK</sequence>
<evidence type="ECO:0000313" key="12">
    <source>
        <dbReference type="Proteomes" id="UP000291338"/>
    </source>
</evidence>
<dbReference type="Pfam" id="PF02578">
    <property type="entry name" value="Cu-oxidase_4"/>
    <property type="match status" value="1"/>
</dbReference>
<comment type="catalytic activity">
    <reaction evidence="1">
        <text>inosine + phosphate = alpha-D-ribose 1-phosphate + hypoxanthine</text>
        <dbReference type="Rhea" id="RHEA:27646"/>
        <dbReference type="ChEBI" id="CHEBI:17368"/>
        <dbReference type="ChEBI" id="CHEBI:17596"/>
        <dbReference type="ChEBI" id="CHEBI:43474"/>
        <dbReference type="ChEBI" id="CHEBI:57720"/>
        <dbReference type="EC" id="2.4.2.1"/>
    </reaction>
    <physiologicalReaction direction="left-to-right" evidence="1">
        <dbReference type="Rhea" id="RHEA:27647"/>
    </physiologicalReaction>
</comment>
<evidence type="ECO:0000256" key="1">
    <source>
        <dbReference type="ARBA" id="ARBA00000553"/>
    </source>
</evidence>
<evidence type="ECO:0000256" key="2">
    <source>
        <dbReference type="ARBA" id="ARBA00007353"/>
    </source>
</evidence>
<comment type="catalytic activity">
    <reaction evidence="7">
        <text>adenosine + H2O + H(+) = inosine + NH4(+)</text>
        <dbReference type="Rhea" id="RHEA:24408"/>
        <dbReference type="ChEBI" id="CHEBI:15377"/>
        <dbReference type="ChEBI" id="CHEBI:15378"/>
        <dbReference type="ChEBI" id="CHEBI:16335"/>
        <dbReference type="ChEBI" id="CHEBI:17596"/>
        <dbReference type="ChEBI" id="CHEBI:28938"/>
        <dbReference type="EC" id="3.5.4.4"/>
    </reaction>
    <physiologicalReaction direction="left-to-right" evidence="7">
        <dbReference type="Rhea" id="RHEA:24409"/>
    </physiologicalReaction>
</comment>
<dbReference type="Gene3D" id="3.60.140.10">
    <property type="entry name" value="CNF1/YfiH-like putative cysteine hydrolases"/>
    <property type="match status" value="1"/>
</dbReference>
<dbReference type="InterPro" id="IPR038371">
    <property type="entry name" value="Cu_polyphenol_OxRdtase_sf"/>
</dbReference>
<evidence type="ECO:0000256" key="6">
    <source>
        <dbReference type="ARBA" id="ARBA00022833"/>
    </source>
</evidence>